<dbReference type="PROSITE" id="PS50975">
    <property type="entry name" value="ATP_GRASP"/>
    <property type="match status" value="1"/>
</dbReference>
<organism evidence="6 7">
    <name type="scientific">Candidatus Harrisonbacteria bacterium CG10_big_fil_rev_8_21_14_0_10_44_23</name>
    <dbReference type="NCBI Taxonomy" id="1974585"/>
    <lineage>
        <taxon>Bacteria</taxon>
        <taxon>Candidatus Harrisoniibacteriota</taxon>
    </lineage>
</organism>
<dbReference type="Pfam" id="PF13535">
    <property type="entry name" value="ATP-grasp_4"/>
    <property type="match status" value="1"/>
</dbReference>
<dbReference type="InterPro" id="IPR011761">
    <property type="entry name" value="ATP-grasp"/>
</dbReference>
<evidence type="ECO:0000313" key="7">
    <source>
        <dbReference type="Proteomes" id="UP000229615"/>
    </source>
</evidence>
<gene>
    <name evidence="6" type="ORF">COU09_00440</name>
</gene>
<dbReference type="GO" id="GO:0016874">
    <property type="term" value="F:ligase activity"/>
    <property type="evidence" value="ECO:0007669"/>
    <property type="project" value="UniProtKB-KW"/>
</dbReference>
<evidence type="ECO:0000259" key="5">
    <source>
        <dbReference type="PROSITE" id="PS50975"/>
    </source>
</evidence>
<evidence type="ECO:0000256" key="3">
    <source>
        <dbReference type="ARBA" id="ARBA00022840"/>
    </source>
</evidence>
<name>A0A2H0UQY8_9BACT</name>
<dbReference type="PANTHER" id="PTHR43585:SF2">
    <property type="entry name" value="ATP-GRASP ENZYME FSQD"/>
    <property type="match status" value="1"/>
</dbReference>
<keyword evidence="2 4" id="KW-0547">Nucleotide-binding</keyword>
<feature type="domain" description="ATP-grasp" evidence="5">
    <location>
        <begin position="86"/>
        <end position="162"/>
    </location>
</feature>
<keyword evidence="1" id="KW-0436">Ligase</keyword>
<dbReference type="EMBL" id="PFBB01000004">
    <property type="protein sequence ID" value="PIR88797.1"/>
    <property type="molecule type" value="Genomic_DNA"/>
</dbReference>
<dbReference type="Gene3D" id="3.30.470.20">
    <property type="entry name" value="ATP-grasp fold, B domain"/>
    <property type="match status" value="1"/>
</dbReference>
<dbReference type="GO" id="GO:0046872">
    <property type="term" value="F:metal ion binding"/>
    <property type="evidence" value="ECO:0007669"/>
    <property type="project" value="InterPro"/>
</dbReference>
<protein>
    <recommendedName>
        <fullName evidence="5">ATP-grasp domain-containing protein</fullName>
    </recommendedName>
</protein>
<reference evidence="7" key="1">
    <citation type="submission" date="2017-09" db="EMBL/GenBank/DDBJ databases">
        <title>Depth-based differentiation of microbial function through sediment-hosted aquifers and enrichment of novel symbionts in the deep terrestrial subsurface.</title>
        <authorList>
            <person name="Probst A.J."/>
            <person name="Ladd B."/>
            <person name="Jarett J.K."/>
            <person name="Geller-Mcgrath D.E."/>
            <person name="Sieber C.M.K."/>
            <person name="Emerson J.B."/>
            <person name="Anantharaman K."/>
            <person name="Thomas B.C."/>
            <person name="Malmstrom R."/>
            <person name="Stieglmeier M."/>
            <person name="Klingl A."/>
            <person name="Woyke T."/>
            <person name="Ryan C.M."/>
            <person name="Banfield J.F."/>
        </authorList>
    </citation>
    <scope>NUCLEOTIDE SEQUENCE [LARGE SCALE GENOMIC DNA]</scope>
</reference>
<evidence type="ECO:0000313" key="6">
    <source>
        <dbReference type="EMBL" id="PIR88797.1"/>
    </source>
</evidence>
<dbReference type="Proteomes" id="UP000229615">
    <property type="component" value="Unassembled WGS sequence"/>
</dbReference>
<evidence type="ECO:0000256" key="2">
    <source>
        <dbReference type="ARBA" id="ARBA00022741"/>
    </source>
</evidence>
<evidence type="ECO:0000256" key="1">
    <source>
        <dbReference type="ARBA" id="ARBA00022598"/>
    </source>
</evidence>
<proteinExistence type="predicted"/>
<dbReference type="AlphaFoldDB" id="A0A2H0UQY8"/>
<sequence>MTMCFHEEELRNALSKTFRKIRQVYKENKRQIEPTVLVEQFMEGSMYSIDGYVGSRGSTYWCPMVHVKTGRDIGFEDFFGYQQITPTTLKKDSINQAETVAKKAVRALGLRSTAVHIELMRTEEGWKVIEIGPRIGGFRNKMYKQSYGFDHGLNDILIRIPEPPKIRKSIKGYSATLKLFAKKEGILKKLKGIRRIKKLNSVVKVSVKKKIGDKCKFAKHGGKSVMNIYLFNKNRSDLLADIRRIEQTVIIKT</sequence>
<keyword evidence="3 4" id="KW-0067">ATP-binding</keyword>
<dbReference type="SUPFAM" id="SSF56059">
    <property type="entry name" value="Glutathione synthetase ATP-binding domain-like"/>
    <property type="match status" value="1"/>
</dbReference>
<accession>A0A2H0UQY8</accession>
<dbReference type="InterPro" id="IPR052032">
    <property type="entry name" value="ATP-dep_AA_Ligase"/>
</dbReference>
<dbReference type="GO" id="GO:0005524">
    <property type="term" value="F:ATP binding"/>
    <property type="evidence" value="ECO:0007669"/>
    <property type="project" value="UniProtKB-UniRule"/>
</dbReference>
<evidence type="ECO:0000256" key="4">
    <source>
        <dbReference type="PROSITE-ProRule" id="PRU00409"/>
    </source>
</evidence>
<dbReference type="PANTHER" id="PTHR43585">
    <property type="entry name" value="FUMIPYRROLE BIOSYNTHESIS PROTEIN C"/>
    <property type="match status" value="1"/>
</dbReference>
<comment type="caution">
    <text evidence="6">The sequence shown here is derived from an EMBL/GenBank/DDBJ whole genome shotgun (WGS) entry which is preliminary data.</text>
</comment>